<dbReference type="EMBL" id="LSMT01000062">
    <property type="protein sequence ID" value="PFX29682.1"/>
    <property type="molecule type" value="Genomic_DNA"/>
</dbReference>
<keyword evidence="3" id="KW-1185">Reference proteome</keyword>
<feature type="compositionally biased region" description="Polar residues" evidence="1">
    <location>
        <begin position="14"/>
        <end position="26"/>
    </location>
</feature>
<evidence type="ECO:0000256" key="1">
    <source>
        <dbReference type="SAM" id="MobiDB-lite"/>
    </source>
</evidence>
<evidence type="ECO:0008006" key="4">
    <source>
        <dbReference type="Google" id="ProtNLM"/>
    </source>
</evidence>
<dbReference type="AlphaFoldDB" id="A0A2B4SME3"/>
<dbReference type="OrthoDB" id="5956704at2759"/>
<proteinExistence type="predicted"/>
<dbReference type="Proteomes" id="UP000225706">
    <property type="component" value="Unassembled WGS sequence"/>
</dbReference>
<evidence type="ECO:0000313" key="2">
    <source>
        <dbReference type="EMBL" id="PFX29682.1"/>
    </source>
</evidence>
<sequence length="219" mass="24775">MRRLMTNKKRSQSKHNMAANSATVPQSPTPEDFDLTAVLKSGVPGGFWPSEAVVLAVARGRDGKILSRKVYRSGSIHAFKQSIVQLEEHPLTGFLHDFQLLSNFSPCGECSEKICEWLAQNESVSVSIRFAHLHNIHVRVQKVAEDNAIGLRKLVEKGVQLKALSDYDWLQLLMIDRGFAAKDDWIAKRKQVDKKNQKDLEEILQSTSLGETMQKMRLY</sequence>
<gene>
    <name evidence="2" type="ORF">AWC38_SpisGene5527</name>
</gene>
<feature type="compositionally biased region" description="Basic residues" evidence="1">
    <location>
        <begin position="1"/>
        <end position="13"/>
    </location>
</feature>
<protein>
    <recommendedName>
        <fullName evidence="4">CMP/dCMP-type deaminase domain-containing protein</fullName>
    </recommendedName>
</protein>
<dbReference type="Gene3D" id="3.40.140.10">
    <property type="entry name" value="Cytidine Deaminase, domain 2"/>
    <property type="match status" value="1"/>
</dbReference>
<accession>A0A2B4SME3</accession>
<evidence type="ECO:0000313" key="3">
    <source>
        <dbReference type="Proteomes" id="UP000225706"/>
    </source>
</evidence>
<dbReference type="Pfam" id="PF18775">
    <property type="entry name" value="APOBEC4"/>
    <property type="match status" value="1"/>
</dbReference>
<name>A0A2B4SME3_STYPI</name>
<reference evidence="3" key="1">
    <citation type="journal article" date="2017" name="bioRxiv">
        <title>Comparative analysis of the genomes of Stylophora pistillata and Acropora digitifera provides evidence for extensive differences between species of corals.</title>
        <authorList>
            <person name="Voolstra C.R."/>
            <person name="Li Y."/>
            <person name="Liew Y.J."/>
            <person name="Baumgarten S."/>
            <person name="Zoccola D."/>
            <person name="Flot J.-F."/>
            <person name="Tambutte S."/>
            <person name="Allemand D."/>
            <person name="Aranda M."/>
        </authorList>
    </citation>
    <scope>NUCLEOTIDE SEQUENCE [LARGE SCALE GENOMIC DNA]</scope>
</reference>
<comment type="caution">
    <text evidence="2">The sequence shown here is derived from an EMBL/GenBank/DDBJ whole genome shotgun (WGS) entry which is preliminary data.</text>
</comment>
<organism evidence="2 3">
    <name type="scientific">Stylophora pistillata</name>
    <name type="common">Smooth cauliflower coral</name>
    <dbReference type="NCBI Taxonomy" id="50429"/>
    <lineage>
        <taxon>Eukaryota</taxon>
        <taxon>Metazoa</taxon>
        <taxon>Cnidaria</taxon>
        <taxon>Anthozoa</taxon>
        <taxon>Hexacorallia</taxon>
        <taxon>Scleractinia</taxon>
        <taxon>Astrocoeniina</taxon>
        <taxon>Pocilloporidae</taxon>
        <taxon>Stylophora</taxon>
    </lineage>
</organism>
<feature type="region of interest" description="Disordered" evidence="1">
    <location>
        <begin position="1"/>
        <end position="29"/>
    </location>
</feature>